<dbReference type="GO" id="GO:0000156">
    <property type="term" value="F:phosphorelay response regulator activity"/>
    <property type="evidence" value="ECO:0007669"/>
    <property type="project" value="TreeGrafter"/>
</dbReference>
<comment type="caution">
    <text evidence="10">The sequence shown here is derived from an EMBL/GenBank/DDBJ whole genome shotgun (WGS) entry which is preliminary data.</text>
</comment>
<keyword evidence="8" id="KW-0472">Membrane</keyword>
<name>A0A9X1JZP8_9FLAO</name>
<keyword evidence="4" id="KW-0547">Nucleotide-binding</keyword>
<dbReference type="Pfam" id="PF02518">
    <property type="entry name" value="HATPase_c"/>
    <property type="match status" value="1"/>
</dbReference>
<reference evidence="10" key="1">
    <citation type="submission" date="2021-07" db="EMBL/GenBank/DDBJ databases">
        <title>Aureisphaera sp. CAU 1614 isolated from sea sediment.</title>
        <authorList>
            <person name="Kim W."/>
        </authorList>
    </citation>
    <scope>NUCLEOTIDE SEQUENCE</scope>
    <source>
        <strain evidence="10">CAU 1614</strain>
    </source>
</reference>
<evidence type="ECO:0000256" key="8">
    <source>
        <dbReference type="SAM" id="Phobius"/>
    </source>
</evidence>
<gene>
    <name evidence="10" type="ORF">KXJ69_11250</name>
</gene>
<dbReference type="PROSITE" id="PS50109">
    <property type="entry name" value="HIS_KIN"/>
    <property type="match status" value="1"/>
</dbReference>
<dbReference type="SMART" id="SM00387">
    <property type="entry name" value="HATPase_c"/>
    <property type="match status" value="1"/>
</dbReference>
<dbReference type="InterPro" id="IPR003594">
    <property type="entry name" value="HATPase_dom"/>
</dbReference>
<dbReference type="SMART" id="SM00388">
    <property type="entry name" value="HisKA"/>
    <property type="match status" value="1"/>
</dbReference>
<keyword evidence="5 10" id="KW-0418">Kinase</keyword>
<feature type="transmembrane region" description="Helical" evidence="8">
    <location>
        <begin position="9"/>
        <end position="27"/>
    </location>
</feature>
<dbReference type="InterPro" id="IPR005467">
    <property type="entry name" value="His_kinase_dom"/>
</dbReference>
<evidence type="ECO:0000256" key="6">
    <source>
        <dbReference type="ARBA" id="ARBA00022840"/>
    </source>
</evidence>
<dbReference type="Pfam" id="PF00512">
    <property type="entry name" value="HisKA"/>
    <property type="match status" value="1"/>
</dbReference>
<keyword evidence="6" id="KW-0067">ATP-binding</keyword>
<dbReference type="InterPro" id="IPR050351">
    <property type="entry name" value="BphY/WalK/GraS-like"/>
</dbReference>
<keyword evidence="11" id="KW-1185">Reference proteome</keyword>
<keyword evidence="7" id="KW-0902">Two-component regulatory system</keyword>
<evidence type="ECO:0000259" key="9">
    <source>
        <dbReference type="PROSITE" id="PS50109"/>
    </source>
</evidence>
<dbReference type="GO" id="GO:0000155">
    <property type="term" value="F:phosphorelay sensor kinase activity"/>
    <property type="evidence" value="ECO:0007669"/>
    <property type="project" value="InterPro"/>
</dbReference>
<dbReference type="GO" id="GO:0030295">
    <property type="term" value="F:protein kinase activator activity"/>
    <property type="evidence" value="ECO:0007669"/>
    <property type="project" value="TreeGrafter"/>
</dbReference>
<proteinExistence type="predicted"/>
<keyword evidence="3" id="KW-0808">Transferase</keyword>
<feature type="transmembrane region" description="Helical" evidence="8">
    <location>
        <begin position="276"/>
        <end position="298"/>
    </location>
</feature>
<dbReference type="PANTHER" id="PTHR42878:SF7">
    <property type="entry name" value="SENSOR HISTIDINE KINASE GLRK"/>
    <property type="match status" value="1"/>
</dbReference>
<keyword evidence="8" id="KW-1133">Transmembrane helix</keyword>
<sequence length="557" mass="63939">MITSKNRSHWVKFGVIILGVLFFIFFLDTKFKENEKIARAERLESVHNHMLNQFSFSIDNFAGLVSGMNSFVNLSKELPSAEEFQEFVRIQFRDINRQDSIVVSFIDTAHVFKFSFTPNQMDPANLIGKKVASIRDDKEIKNLNRLLTKDGLHLFPAINLVEGWPGLPLNFRVYRDGKVLGYVAPIIDFKSIIQPIYDDIEYDEFVFLFKNEDGQDFDRQQVYDGTKVYNTSKDTEYYKNFHINSNNFLISKKTYFGYSLTLGTAYKDDFKPDNKFYIILWTSYFAFVILGLVITLQVDRYKRLNDKLAFTNNLLEERQIKINQQNKELIQLNKTKDKFFSIIGHDIKQPLNAIEGLLHLLEDSEIQDPDLKEILVNLNQATGNTVDLLNNLLRWALSQTGEINFNPTNLNLTQLINESLRILKFQADLKQIIIKDSLVENIIFYCDGDMIQTVVRNLVSNAIKYSNEGGIVEVILLKEKTELVLKIKDYGVGMSQKQVDSLFKLDNLTSTLGTKGEMGTGLGLQLAKDFVKKHQGIIIVESSIGNGTTFIVKFPLL</sequence>
<evidence type="ECO:0000313" key="11">
    <source>
        <dbReference type="Proteomes" id="UP001138686"/>
    </source>
</evidence>
<evidence type="ECO:0000256" key="3">
    <source>
        <dbReference type="ARBA" id="ARBA00022679"/>
    </source>
</evidence>
<feature type="domain" description="Histidine kinase" evidence="9">
    <location>
        <begin position="342"/>
        <end position="557"/>
    </location>
</feature>
<protein>
    <recommendedName>
        <fullName evidence="2">histidine kinase</fullName>
        <ecNumber evidence="2">2.7.13.3</ecNumber>
    </recommendedName>
</protein>
<dbReference type="InterPro" id="IPR003661">
    <property type="entry name" value="HisK_dim/P_dom"/>
</dbReference>
<evidence type="ECO:0000313" key="10">
    <source>
        <dbReference type="EMBL" id="MBW2938687.1"/>
    </source>
</evidence>
<dbReference type="GO" id="GO:0005524">
    <property type="term" value="F:ATP binding"/>
    <property type="evidence" value="ECO:0007669"/>
    <property type="project" value="UniProtKB-KW"/>
</dbReference>
<dbReference type="RefSeq" id="WP_219053217.1">
    <property type="nucleotide sequence ID" value="NZ_JAHWDP010000005.1"/>
</dbReference>
<dbReference type="PANTHER" id="PTHR42878">
    <property type="entry name" value="TWO-COMPONENT HISTIDINE KINASE"/>
    <property type="match status" value="1"/>
</dbReference>
<dbReference type="AlphaFoldDB" id="A0A9X1JZP8"/>
<accession>A0A9X1JZP8</accession>
<dbReference type="EC" id="2.7.13.3" evidence="2"/>
<dbReference type="EMBL" id="JAHWDP010000005">
    <property type="protein sequence ID" value="MBW2938687.1"/>
    <property type="molecule type" value="Genomic_DNA"/>
</dbReference>
<comment type="catalytic activity">
    <reaction evidence="1">
        <text>ATP + protein L-histidine = ADP + protein N-phospho-L-histidine.</text>
        <dbReference type="EC" id="2.7.13.3"/>
    </reaction>
</comment>
<organism evidence="10 11">
    <name type="scientific">Halomarinibacterium sedimenti</name>
    <dbReference type="NCBI Taxonomy" id="2857106"/>
    <lineage>
        <taxon>Bacteria</taxon>
        <taxon>Pseudomonadati</taxon>
        <taxon>Bacteroidota</taxon>
        <taxon>Flavobacteriia</taxon>
        <taxon>Flavobacteriales</taxon>
        <taxon>Flavobacteriaceae</taxon>
        <taxon>Halomarinibacterium</taxon>
    </lineage>
</organism>
<dbReference type="CDD" id="cd00082">
    <property type="entry name" value="HisKA"/>
    <property type="match status" value="1"/>
</dbReference>
<dbReference type="GO" id="GO:0007234">
    <property type="term" value="P:osmosensory signaling via phosphorelay pathway"/>
    <property type="evidence" value="ECO:0007669"/>
    <property type="project" value="TreeGrafter"/>
</dbReference>
<dbReference type="Proteomes" id="UP001138686">
    <property type="component" value="Unassembled WGS sequence"/>
</dbReference>
<evidence type="ECO:0000256" key="7">
    <source>
        <dbReference type="ARBA" id="ARBA00023012"/>
    </source>
</evidence>
<evidence type="ECO:0000256" key="2">
    <source>
        <dbReference type="ARBA" id="ARBA00012438"/>
    </source>
</evidence>
<evidence type="ECO:0000256" key="5">
    <source>
        <dbReference type="ARBA" id="ARBA00022777"/>
    </source>
</evidence>
<evidence type="ECO:0000256" key="1">
    <source>
        <dbReference type="ARBA" id="ARBA00000085"/>
    </source>
</evidence>
<evidence type="ECO:0000256" key="4">
    <source>
        <dbReference type="ARBA" id="ARBA00022741"/>
    </source>
</evidence>
<keyword evidence="8" id="KW-0812">Transmembrane</keyword>